<dbReference type="CDD" id="cd00865">
    <property type="entry name" value="PEBP_bact_arch"/>
    <property type="match status" value="1"/>
</dbReference>
<dbReference type="Gene3D" id="3.90.280.10">
    <property type="entry name" value="PEBP-like"/>
    <property type="match status" value="1"/>
</dbReference>
<dbReference type="Proteomes" id="UP000198531">
    <property type="component" value="Unassembled WGS sequence"/>
</dbReference>
<dbReference type="SUPFAM" id="SSF49777">
    <property type="entry name" value="PEBP-like"/>
    <property type="match status" value="1"/>
</dbReference>
<sequence>MHRRDVLALSGASLTGCVGRPDDDSAGADAAETAQTADRAANRTLATDGGTDRTAESLTLSSSAFDAGATLPTRFSCDGEGVSPPLSVAGVPDDTAALAVVADDPDAPGSEPFVHWLLWNLPADTAEIPADVPGEGTVLGGARQGTNGGGDVGYYPACPPAGDGPHTYRFTLFALGDRLDVTAGARRDAVQRATDDATLERARLTATYERS</sequence>
<gene>
    <name evidence="1" type="ORF">SAMN04487947_1414</name>
</gene>
<dbReference type="OrthoDB" id="28720at2157"/>
<dbReference type="NCBIfam" id="TIGR00481">
    <property type="entry name" value="YbhB/YbcL family Raf kinase inhibitor-like protein"/>
    <property type="match status" value="1"/>
</dbReference>
<dbReference type="EMBL" id="FOYT01000001">
    <property type="protein sequence ID" value="SFR43595.1"/>
    <property type="molecule type" value="Genomic_DNA"/>
</dbReference>
<dbReference type="PANTHER" id="PTHR30289">
    <property type="entry name" value="UNCHARACTERIZED PROTEIN YBCL-RELATED"/>
    <property type="match status" value="1"/>
</dbReference>
<dbReference type="PANTHER" id="PTHR30289:SF1">
    <property type="entry name" value="PEBP (PHOSPHATIDYLETHANOLAMINE-BINDING PROTEIN) FAMILY PROTEIN"/>
    <property type="match status" value="1"/>
</dbReference>
<dbReference type="AlphaFoldDB" id="A0A1I6GMZ4"/>
<evidence type="ECO:0000313" key="2">
    <source>
        <dbReference type="Proteomes" id="UP000198531"/>
    </source>
</evidence>
<dbReference type="RefSeq" id="WP_089805889.1">
    <property type="nucleotide sequence ID" value="NZ_FOYT01000001.1"/>
</dbReference>
<protein>
    <recommendedName>
        <fullName evidence="3">Phospholipid-binding protein, PBP family</fullName>
    </recommendedName>
</protein>
<dbReference type="Pfam" id="PF01161">
    <property type="entry name" value="PBP"/>
    <property type="match status" value="1"/>
</dbReference>
<evidence type="ECO:0000313" key="1">
    <source>
        <dbReference type="EMBL" id="SFR43595.1"/>
    </source>
</evidence>
<accession>A0A1I6GMZ4</accession>
<organism evidence="1 2">
    <name type="scientific">Halogeometricum rufum</name>
    <dbReference type="NCBI Taxonomy" id="553469"/>
    <lineage>
        <taxon>Archaea</taxon>
        <taxon>Methanobacteriati</taxon>
        <taxon>Methanobacteriota</taxon>
        <taxon>Stenosarchaea group</taxon>
        <taxon>Halobacteria</taxon>
        <taxon>Halobacteriales</taxon>
        <taxon>Haloferacaceae</taxon>
        <taxon>Halogeometricum</taxon>
    </lineage>
</organism>
<name>A0A1I6GMZ4_9EURY</name>
<dbReference type="PROSITE" id="PS51257">
    <property type="entry name" value="PROKAR_LIPOPROTEIN"/>
    <property type="match status" value="1"/>
</dbReference>
<dbReference type="InterPro" id="IPR008914">
    <property type="entry name" value="PEBP"/>
</dbReference>
<dbReference type="STRING" id="553469.SAMN04487947_1414"/>
<keyword evidence="2" id="KW-1185">Reference proteome</keyword>
<reference evidence="2" key="1">
    <citation type="submission" date="2016-10" db="EMBL/GenBank/DDBJ databases">
        <authorList>
            <person name="Varghese N."/>
            <person name="Submissions S."/>
        </authorList>
    </citation>
    <scope>NUCLEOTIDE SEQUENCE [LARGE SCALE GENOMIC DNA]</scope>
    <source>
        <strain evidence="2">CGMCC 1.7736</strain>
    </source>
</reference>
<dbReference type="InterPro" id="IPR005247">
    <property type="entry name" value="YbhB_YbcL/LppC-like"/>
</dbReference>
<evidence type="ECO:0008006" key="3">
    <source>
        <dbReference type="Google" id="ProtNLM"/>
    </source>
</evidence>
<proteinExistence type="predicted"/>
<dbReference type="InterPro" id="IPR036610">
    <property type="entry name" value="PEBP-like_sf"/>
</dbReference>